<evidence type="ECO:0000256" key="2">
    <source>
        <dbReference type="ARBA" id="ARBA00007376"/>
    </source>
</evidence>
<evidence type="ECO:0000256" key="10">
    <source>
        <dbReference type="ARBA" id="ARBA00023180"/>
    </source>
</evidence>
<organism evidence="15 16">
    <name type="scientific">Chlorocebus sabaeus</name>
    <name type="common">Green monkey</name>
    <name type="synonym">Simia sabaea</name>
    <dbReference type="NCBI Taxonomy" id="60711"/>
    <lineage>
        <taxon>Eukaryota</taxon>
        <taxon>Metazoa</taxon>
        <taxon>Chordata</taxon>
        <taxon>Craniata</taxon>
        <taxon>Vertebrata</taxon>
        <taxon>Euteleostomi</taxon>
        <taxon>Mammalia</taxon>
        <taxon>Eutheria</taxon>
        <taxon>Euarchontoglires</taxon>
        <taxon>Primates</taxon>
        <taxon>Haplorrhini</taxon>
        <taxon>Catarrhini</taxon>
        <taxon>Cercopithecidae</taxon>
        <taxon>Cercopithecinae</taxon>
        <taxon>Chlorocebus</taxon>
    </lineage>
</organism>
<dbReference type="Proteomes" id="UP000029965">
    <property type="component" value="Chromosome 21"/>
</dbReference>
<keyword evidence="10" id="KW-0325">Glycoprotein</keyword>
<accession>A0A0D9SCT1</accession>
<dbReference type="EMBL" id="AQIB01162354">
    <property type="status" value="NOT_ANNOTATED_CDS"/>
    <property type="molecule type" value="Genomic_DNA"/>
</dbReference>
<keyword evidence="5 13" id="KW-0812">Transmembrane</keyword>
<reference evidence="15" key="2">
    <citation type="submission" date="2025-08" db="UniProtKB">
        <authorList>
            <consortium name="Ensembl"/>
        </authorList>
    </citation>
    <scope>IDENTIFICATION</scope>
</reference>
<dbReference type="SUPFAM" id="SSF81321">
    <property type="entry name" value="Family A G protein-coupled receptor-like"/>
    <property type="match status" value="1"/>
</dbReference>
<dbReference type="Ensembl" id="ENSCSAT00000019250.1">
    <property type="protein sequence ID" value="ENSCSAP00000018670.1"/>
    <property type="gene ID" value="ENSCSAG00000019160.1"/>
</dbReference>
<evidence type="ECO:0000256" key="12">
    <source>
        <dbReference type="RuleBase" id="RU004423"/>
    </source>
</evidence>
<evidence type="ECO:0000256" key="13">
    <source>
        <dbReference type="RuleBase" id="RU004424"/>
    </source>
</evidence>
<keyword evidence="6 14" id="KW-1133">Transmembrane helix</keyword>
<keyword evidence="9 13" id="KW-0675">Receptor</keyword>
<evidence type="ECO:0000256" key="1">
    <source>
        <dbReference type="ARBA" id="ARBA00004141"/>
    </source>
</evidence>
<dbReference type="STRING" id="60711.ENSCSAP00000018670"/>
<keyword evidence="8 13" id="KW-0472">Membrane</keyword>
<evidence type="ECO:0000256" key="5">
    <source>
        <dbReference type="ARBA" id="ARBA00022692"/>
    </source>
</evidence>
<dbReference type="GO" id="GO:0004930">
    <property type="term" value="F:G protein-coupled receptor activity"/>
    <property type="evidence" value="ECO:0007669"/>
    <property type="project" value="UniProtKB-KW"/>
</dbReference>
<reference evidence="15 16" key="1">
    <citation type="submission" date="2014-03" db="EMBL/GenBank/DDBJ databases">
        <authorList>
            <person name="Warren W."/>
            <person name="Wilson R.K."/>
        </authorList>
    </citation>
    <scope>NUCLEOTIDE SEQUENCE</scope>
</reference>
<dbReference type="KEGG" id="csab:103227136"/>
<dbReference type="eggNOG" id="ENOG502S2SI">
    <property type="taxonomic scope" value="Eukaryota"/>
</dbReference>
<dbReference type="OMA" id="CLQWVVI"/>
<keyword evidence="3 13" id="KW-0919">Taste</keyword>
<feature type="transmembrane region" description="Helical" evidence="14">
    <location>
        <begin position="140"/>
        <end position="161"/>
    </location>
</feature>
<name>A0A0D9SCT1_CHLSB</name>
<feature type="transmembrane region" description="Helical" evidence="14">
    <location>
        <begin position="202"/>
        <end position="224"/>
    </location>
</feature>
<evidence type="ECO:0000256" key="7">
    <source>
        <dbReference type="ARBA" id="ARBA00023040"/>
    </source>
</evidence>
<feature type="transmembrane region" description="Helical" evidence="14">
    <location>
        <begin position="102"/>
        <end position="120"/>
    </location>
</feature>
<comment type="subcellular location">
    <subcellularLocation>
        <location evidence="1 13">Membrane</location>
        <topology evidence="1 13">Multi-pass membrane protein</topology>
    </subcellularLocation>
</comment>
<proteinExistence type="inferred from homology"/>
<keyword evidence="11 13" id="KW-0807">Transducer</keyword>
<dbReference type="PANTHER" id="PTHR11394">
    <property type="entry name" value="TASTE RECEPTOR TYPE 2"/>
    <property type="match status" value="1"/>
</dbReference>
<dbReference type="Pfam" id="PF05296">
    <property type="entry name" value="TAS2R"/>
    <property type="match status" value="1"/>
</dbReference>
<dbReference type="AlphaFoldDB" id="A0A0D9SCT1"/>
<dbReference type="CDD" id="cd15018">
    <property type="entry name" value="7tm_TAS2R41-like"/>
    <property type="match status" value="1"/>
</dbReference>
<protein>
    <recommendedName>
        <fullName evidence="13">Taste receptor type 2</fullName>
    </recommendedName>
</protein>
<dbReference type="RefSeq" id="XP_007981478.1">
    <property type="nucleotide sequence ID" value="XM_007983287.2"/>
</dbReference>
<evidence type="ECO:0000256" key="9">
    <source>
        <dbReference type="ARBA" id="ARBA00023170"/>
    </source>
</evidence>
<dbReference type="PANTHER" id="PTHR11394:SF32">
    <property type="entry name" value="TASTE RECEPTOR TYPE 2 MEMBER 60"/>
    <property type="match status" value="1"/>
</dbReference>
<sequence>MNGDHMVPGSSVTDEKAIILVIILLLLCLVAIAGNGFITAALGVEWVLRGTLLPCDKLLVSLGASRFCLQWVVMGKTIYVLLYPTAFPYNPVMQFLAFQWDFLNAATLWFSSWLSVFYCVKIATFTHPVFLWLKHKLSEWVPWMLFSSVGLSSFTTILFFIGNHSIYQNYLRNHLQPWNVTGNSIWSYCEKFYLFPLKMITWTMPTAVFFICMILLITSLGRHMEKALLTTSGFREPSVQAHVKALLALLSFAMLFISYFLSLVLSAVGIFPPLDFKFWVGESVIYLCAAVHPIILLFSNRRLRAVLERCRSSRCGTP</sequence>
<feature type="transmembrane region" description="Helical" evidence="14">
    <location>
        <begin position="245"/>
        <end position="272"/>
    </location>
</feature>
<dbReference type="InterPro" id="IPR007960">
    <property type="entry name" value="TAS2R"/>
</dbReference>
<dbReference type="BioGRID-ORCS" id="103227136">
    <property type="hits" value="0 hits in 9 CRISPR screens"/>
</dbReference>
<dbReference type="GO" id="GO:0005886">
    <property type="term" value="C:plasma membrane"/>
    <property type="evidence" value="ECO:0007669"/>
    <property type="project" value="UniProtKB-ARBA"/>
</dbReference>
<evidence type="ECO:0000313" key="15">
    <source>
        <dbReference type="Ensembl" id="ENSCSAP00000018670.1"/>
    </source>
</evidence>
<evidence type="ECO:0000256" key="4">
    <source>
        <dbReference type="ARBA" id="ARBA00022606"/>
    </source>
</evidence>
<feature type="transmembrane region" description="Helical" evidence="14">
    <location>
        <begin position="58"/>
        <end position="82"/>
    </location>
</feature>
<dbReference type="GeneID" id="103227136"/>
<evidence type="ECO:0000313" key="16">
    <source>
        <dbReference type="Proteomes" id="UP000029965"/>
    </source>
</evidence>
<gene>
    <name evidence="15" type="primary">TAS2R60</name>
</gene>
<reference evidence="15" key="3">
    <citation type="submission" date="2025-09" db="UniProtKB">
        <authorList>
            <consortium name="Ensembl"/>
        </authorList>
    </citation>
    <scope>IDENTIFICATION</scope>
</reference>
<dbReference type="FunFam" id="1.20.1070.10:FF:000055">
    <property type="entry name" value="Taste receptor type 2"/>
    <property type="match status" value="1"/>
</dbReference>
<feature type="transmembrane region" description="Helical" evidence="14">
    <location>
        <begin position="17"/>
        <end position="46"/>
    </location>
</feature>
<evidence type="ECO:0000256" key="14">
    <source>
        <dbReference type="SAM" id="Phobius"/>
    </source>
</evidence>
<dbReference type="Gene3D" id="1.20.1070.10">
    <property type="entry name" value="Rhodopsin 7-helix transmembrane proteins"/>
    <property type="match status" value="1"/>
</dbReference>
<evidence type="ECO:0000256" key="3">
    <source>
        <dbReference type="ARBA" id="ARBA00022480"/>
    </source>
</evidence>
<comment type="similarity">
    <text evidence="2 12">Belongs to the G-protein coupled receptor T2R family.</text>
</comment>
<feature type="transmembrane region" description="Helical" evidence="14">
    <location>
        <begin position="278"/>
        <end position="299"/>
    </location>
</feature>
<dbReference type="OrthoDB" id="9836876at2759"/>
<dbReference type="GeneTree" id="ENSGT01150000286961"/>
<keyword evidence="4 13" id="KW-0716">Sensory transduction</keyword>
<keyword evidence="16" id="KW-1185">Reference proteome</keyword>
<evidence type="ECO:0000256" key="6">
    <source>
        <dbReference type="ARBA" id="ARBA00022989"/>
    </source>
</evidence>
<keyword evidence="7 13" id="KW-0297">G-protein coupled receptor</keyword>
<evidence type="ECO:0000256" key="8">
    <source>
        <dbReference type="ARBA" id="ARBA00023136"/>
    </source>
</evidence>
<dbReference type="GO" id="GO:0033038">
    <property type="term" value="F:bitter taste receptor activity"/>
    <property type="evidence" value="ECO:0007669"/>
    <property type="project" value="InterPro"/>
</dbReference>
<evidence type="ECO:0000256" key="11">
    <source>
        <dbReference type="ARBA" id="ARBA00023224"/>
    </source>
</evidence>
<dbReference type="CTD" id="338398"/>